<evidence type="ECO:0000313" key="4">
    <source>
        <dbReference type="Proteomes" id="UP000799536"/>
    </source>
</evidence>
<dbReference type="Proteomes" id="UP000799536">
    <property type="component" value="Unassembled WGS sequence"/>
</dbReference>
<protein>
    <submittedName>
        <fullName evidence="3">Uncharacterized protein</fullName>
    </submittedName>
</protein>
<dbReference type="EMBL" id="ML994253">
    <property type="protein sequence ID" value="KAF2197300.1"/>
    <property type="molecule type" value="Genomic_DNA"/>
</dbReference>
<feature type="region of interest" description="Disordered" evidence="2">
    <location>
        <begin position="994"/>
        <end position="1021"/>
    </location>
</feature>
<name>A0A9P4MUR9_9PLEO</name>
<keyword evidence="1" id="KW-0175">Coiled coil</keyword>
<keyword evidence="4" id="KW-1185">Reference proteome</keyword>
<feature type="region of interest" description="Disordered" evidence="2">
    <location>
        <begin position="1033"/>
        <end position="1104"/>
    </location>
</feature>
<reference evidence="3" key="1">
    <citation type="journal article" date="2020" name="Stud. Mycol.">
        <title>101 Dothideomycetes genomes: a test case for predicting lifestyles and emergence of pathogens.</title>
        <authorList>
            <person name="Haridas S."/>
            <person name="Albert R."/>
            <person name="Binder M."/>
            <person name="Bloem J."/>
            <person name="Labutti K."/>
            <person name="Salamov A."/>
            <person name="Andreopoulos B."/>
            <person name="Baker S."/>
            <person name="Barry K."/>
            <person name="Bills G."/>
            <person name="Bluhm B."/>
            <person name="Cannon C."/>
            <person name="Castanera R."/>
            <person name="Culley D."/>
            <person name="Daum C."/>
            <person name="Ezra D."/>
            <person name="Gonzalez J."/>
            <person name="Henrissat B."/>
            <person name="Kuo A."/>
            <person name="Liang C."/>
            <person name="Lipzen A."/>
            <person name="Lutzoni F."/>
            <person name="Magnuson J."/>
            <person name="Mondo S."/>
            <person name="Nolan M."/>
            <person name="Ohm R."/>
            <person name="Pangilinan J."/>
            <person name="Park H.-J."/>
            <person name="Ramirez L."/>
            <person name="Alfaro M."/>
            <person name="Sun H."/>
            <person name="Tritt A."/>
            <person name="Yoshinaga Y."/>
            <person name="Zwiers L.-H."/>
            <person name="Turgeon B."/>
            <person name="Goodwin S."/>
            <person name="Spatafora J."/>
            <person name="Crous P."/>
            <person name="Grigoriev I."/>
        </authorList>
    </citation>
    <scope>NUCLEOTIDE SEQUENCE</scope>
    <source>
        <strain evidence="3">ATCC 74209</strain>
    </source>
</reference>
<feature type="region of interest" description="Disordered" evidence="2">
    <location>
        <begin position="843"/>
        <end position="881"/>
    </location>
</feature>
<feature type="coiled-coil region" evidence="1">
    <location>
        <begin position="289"/>
        <end position="386"/>
    </location>
</feature>
<dbReference type="PANTHER" id="PTHR19327:SF0">
    <property type="entry name" value="GOLGIN SUBFAMILY A MEMBER 4"/>
    <property type="match status" value="1"/>
</dbReference>
<proteinExistence type="predicted"/>
<accession>A0A9P4MUR9</accession>
<evidence type="ECO:0000256" key="1">
    <source>
        <dbReference type="SAM" id="Coils"/>
    </source>
</evidence>
<feature type="coiled-coil region" evidence="1">
    <location>
        <begin position="586"/>
        <end position="656"/>
    </location>
</feature>
<evidence type="ECO:0000256" key="2">
    <source>
        <dbReference type="SAM" id="MobiDB-lite"/>
    </source>
</evidence>
<sequence length="1270" mass="141789">MDRNRTEEIQAKLKDFNPETVMETLLTHAGEIKTVKCDIQSVQGRLRSFDLRKIEEATQTHTSDVKQLFGDLRVAMSEVENQTLEMERNLTLEKLATEDKFRDLDQKFRGFDPKLVENMVRANVSAISNANSKIHNLQDEVIHVGNRLSRDVGEATGGIELVLSEIQTVKERLGDVDPKLMQATVRKNASNIETAMSQIQAVRAKIQDFDPKSLHERINTLTTQLQTETTERQSHESRFHRFDPQVAIRVAHTNTRDIETAKDDIQALQGKFHRLGGSNLTTTPAVEKIEQLTRDVENMRRSLDAATWKDGQLQRKVEKLEQELETEKKTRLKLEGSHAKMGDVIVEFNQTLAALENRTQALESLRESERKKNQSLQARVDELEASMYLRPSKASLEDRINTPLGSRISTSLEDRIDTSLESRISYSLDDRINTSLEDRINTSLESRMDNSLENRITTLDREHESDWKRNNTSKIDNDEPLQIKGIARANSDAISGLQSGLAYLENWMESLEEMHMTEKQRVGALEDRIGDFDPLQIKDIVRTNSTTLSRLQFNLEMSCASIGSLKHEFSERGKQLEEIDRNMKSLQGLAEHHSELSRRISEAESAAQDTKTSFECNAQDMKAALLTLAQNTTKSLEAYKEELANQRSSLTHIEIKASLFNDSLNDTKTSLVGLKDNLNEQASSLSTIGNDISAMNNDIQELEQNVARDIRPGLEDHGKTHLLAHVESLEKSAAIGKKSMQEAKFKIMNAINEAAKKAKLDFQAGKLSALKEIDTRKHQIAAEIAKAAEQWQARKADRFEGVDSRLTSNRPASMIPPGDAETAALEAQQEHVRALEERYQRLVEQSRRGPNQPEGVSTDKAGEMDRNTNIGMQLDPTPQEDRTQAVIPFTTKQESGNRQRQVVPNLMMQTYQAAAPPGDPMAAPQKPEDGPEAAPVPLYQHTINNYNYNHSPQQENFTYSGPTTATFNTAFHQQAPADPPHAHRAEFESLFIPGDARHGPEESESLFIPEGLPRPRGHAPLPLQQDAFQVEHTCPTSVSRPPLPESHSVPGPLRPIQPDEKPTSFESPYRPVQSVGRAGAPKESPQSPRERRQPGPLHVETRFYGSFRGPCGELLDPHITFDTPKESGPFLGSRGKLPSPHTATPNEPQSGSRSELFSKSISRNPSPIRPGPSPTHQVLSLKPHGSSAESPTGRQNTGYSPANRSPQQAPLSRSGGPSTSNGLRNTSPLTPTEQRRSGGAKVPVSNMEVWSRNPRGSRKPNGNRDWNGGR</sequence>
<feature type="compositionally biased region" description="Polar residues" evidence="2">
    <location>
        <begin position="1187"/>
        <end position="1232"/>
    </location>
</feature>
<dbReference type="PANTHER" id="PTHR19327">
    <property type="entry name" value="GOLGIN"/>
    <property type="match status" value="1"/>
</dbReference>
<feature type="compositionally biased region" description="Polar residues" evidence="2">
    <location>
        <begin position="1141"/>
        <end position="1165"/>
    </location>
</feature>
<gene>
    <name evidence="3" type="ORF">GQ43DRAFT_444382</name>
</gene>
<evidence type="ECO:0000313" key="3">
    <source>
        <dbReference type="EMBL" id="KAF2197300.1"/>
    </source>
</evidence>
<organism evidence="3 4">
    <name type="scientific">Delitschia confertaspora ATCC 74209</name>
    <dbReference type="NCBI Taxonomy" id="1513339"/>
    <lineage>
        <taxon>Eukaryota</taxon>
        <taxon>Fungi</taxon>
        <taxon>Dikarya</taxon>
        <taxon>Ascomycota</taxon>
        <taxon>Pezizomycotina</taxon>
        <taxon>Dothideomycetes</taxon>
        <taxon>Pleosporomycetidae</taxon>
        <taxon>Pleosporales</taxon>
        <taxon>Delitschiaceae</taxon>
        <taxon>Delitschia</taxon>
    </lineage>
</organism>
<dbReference type="AlphaFoldDB" id="A0A9P4MUR9"/>
<comment type="caution">
    <text evidence="3">The sequence shown here is derived from an EMBL/GenBank/DDBJ whole genome shotgun (WGS) entry which is preliminary data.</text>
</comment>
<feature type="region of interest" description="Disordered" evidence="2">
    <location>
        <begin position="1118"/>
        <end position="1270"/>
    </location>
</feature>